<dbReference type="RefSeq" id="XP_041537062.1">
    <property type="nucleotide sequence ID" value="XM_041686124.1"/>
</dbReference>
<dbReference type="FunFam" id="1.10.287.100:FF:000001">
    <property type="entry name" value="Transcription initiation factor IIA subunit"/>
    <property type="match status" value="1"/>
</dbReference>
<reference evidence="7" key="3">
    <citation type="submission" date="2021-01" db="EMBL/GenBank/DDBJ databases">
        <authorList>
            <consortium name="Aspergillus luchuensis mut. kawachii IFO 4304 genome sequencing consortium"/>
            <person name="Kazuki M."/>
            <person name="Futagami T."/>
        </authorList>
    </citation>
    <scope>NUCLEOTIDE SEQUENCE</scope>
    <source>
        <strain evidence="7">IFO 4308</strain>
    </source>
</reference>
<feature type="compositionally biased region" description="Low complexity" evidence="6">
    <location>
        <begin position="181"/>
        <end position="201"/>
    </location>
</feature>
<dbReference type="InterPro" id="IPR004855">
    <property type="entry name" value="TFIIA_asu/bsu"/>
</dbReference>
<dbReference type="Proteomes" id="UP000075230">
    <property type="component" value="Unassembled WGS sequence"/>
</dbReference>
<accession>A0A146FB88</accession>
<reference evidence="8 9" key="1">
    <citation type="journal article" date="2016" name="DNA Res.">
        <title>Genome sequence of Aspergillus luchuensis NBRC 4314.</title>
        <authorList>
            <person name="Yamada O."/>
            <person name="Machida M."/>
            <person name="Hosoyama A."/>
            <person name="Goto M."/>
            <person name="Takahashi T."/>
            <person name="Futagami T."/>
            <person name="Yamagata Y."/>
            <person name="Takeuchi M."/>
            <person name="Kobayashi T."/>
            <person name="Koike H."/>
            <person name="Abe K."/>
            <person name="Asai K."/>
            <person name="Arita M."/>
            <person name="Fujita N."/>
            <person name="Fukuda K."/>
            <person name="Higa K."/>
            <person name="Horikawa H."/>
            <person name="Ishikawa T."/>
            <person name="Jinno K."/>
            <person name="Kato Y."/>
            <person name="Kirimura K."/>
            <person name="Mizutani O."/>
            <person name="Nakasone K."/>
            <person name="Sano M."/>
            <person name="Shiraishi Y."/>
            <person name="Tsukahara M."/>
            <person name="Gomi K."/>
        </authorList>
    </citation>
    <scope>NUCLEOTIDE SEQUENCE [LARGE SCALE GENOMIC DNA]</scope>
    <source>
        <strain evidence="8 9">RIB 2604</strain>
    </source>
</reference>
<protein>
    <recommendedName>
        <fullName evidence="5">Transcription initiation factor IIA large subunit</fullName>
    </recommendedName>
</protein>
<gene>
    <name evidence="7" type="ORF">AKAW2_10342A</name>
    <name evidence="8" type="ORF">RIB2604_01703160</name>
</gene>
<dbReference type="GO" id="GO:0005672">
    <property type="term" value="C:transcription factor TFIIA complex"/>
    <property type="evidence" value="ECO:0007669"/>
    <property type="project" value="InterPro"/>
</dbReference>
<dbReference type="EMBL" id="BCWF01000017">
    <property type="protein sequence ID" value="GAT23178.1"/>
    <property type="molecule type" value="Genomic_DNA"/>
</dbReference>
<keyword evidence="4" id="KW-0539">Nucleus</keyword>
<keyword evidence="10" id="KW-1185">Reference proteome</keyword>
<sequence>MSNQQVGTVFDRVIQEVCDGSQVDFEESGVDQQTLLDLRKSWQKKLSSLGVAHFPWDPPPPQAAPPQTQNILPPTATVPSNAPRPGPPPQPQHHVPPPPPQQQPIPQSVPATAPPLQAPAPVGAGPNAMGQQQQQPHIKTEPGVNGQPGMMPMNNMMMPNSSNPQSAQERAANMLRQRYGAAAANSVSQLQAQSQAQAAMAIPGQPRPQPMQHVPNGQAPQIKQEPGYPPVSQPPVGNTQTDGAGDDALSAWKAEVARRREAAERQGGEGDRLLRDHLRQQMLQLEGGGLMLPLDEHDYSSKTSTRGLVATQAEPADVSAVAGSSSHPPKVLGAQFDGPGGDDERDEDDEDAINSDLDDPDDLVAEDHDAEDAVGQVMLCTYDKVQRVKNKWKCTLKDGILTTGGKEYVFHKGQGEFEW</sequence>
<name>A0A146FB88_ASPKA</name>
<evidence type="ECO:0000256" key="4">
    <source>
        <dbReference type="ARBA" id="ARBA00023242"/>
    </source>
</evidence>
<evidence type="ECO:0000256" key="5">
    <source>
        <dbReference type="ARBA" id="ARBA00074154"/>
    </source>
</evidence>
<dbReference type="PANTHER" id="PTHR12694">
    <property type="entry name" value="TRANSCRIPTION INITIATION FACTOR IIA SUBUNIT 1"/>
    <property type="match status" value="1"/>
</dbReference>
<organism evidence="8 9">
    <name type="scientific">Aspergillus kawachii</name>
    <name type="common">White koji mold</name>
    <name type="synonym">Aspergillus awamori var. kawachi</name>
    <dbReference type="NCBI Taxonomy" id="1069201"/>
    <lineage>
        <taxon>Eukaryota</taxon>
        <taxon>Fungi</taxon>
        <taxon>Dikarya</taxon>
        <taxon>Ascomycota</taxon>
        <taxon>Pezizomycotina</taxon>
        <taxon>Eurotiomycetes</taxon>
        <taxon>Eurotiomycetidae</taxon>
        <taxon>Eurotiales</taxon>
        <taxon>Aspergillaceae</taxon>
        <taxon>Aspergillus</taxon>
        <taxon>Aspergillus subgen. Circumdati</taxon>
    </lineage>
</organism>
<dbReference type="SUPFAM" id="SSF47396">
    <property type="entry name" value="Transcription factor IIA (TFIIA), alpha-helical domain"/>
    <property type="match status" value="1"/>
</dbReference>
<dbReference type="FunFam" id="2.30.18.10:FF:000006">
    <property type="entry name" value="Transcription factor TFIIA complex subunit Toa1"/>
    <property type="match status" value="1"/>
</dbReference>
<feature type="compositionally biased region" description="Polar residues" evidence="6">
    <location>
        <begin position="68"/>
        <end position="80"/>
    </location>
</feature>
<feature type="compositionally biased region" description="Low complexity" evidence="6">
    <location>
        <begin position="142"/>
        <end position="166"/>
    </location>
</feature>
<evidence type="ECO:0000256" key="1">
    <source>
        <dbReference type="ARBA" id="ARBA00004123"/>
    </source>
</evidence>
<dbReference type="VEuPathDB" id="FungiDB:ASPFODRAFT_43105"/>
<dbReference type="InterPro" id="IPR009088">
    <property type="entry name" value="TFIIA_b-brl"/>
</dbReference>
<feature type="compositionally biased region" description="Acidic residues" evidence="6">
    <location>
        <begin position="340"/>
        <end position="363"/>
    </location>
</feature>
<evidence type="ECO:0000256" key="2">
    <source>
        <dbReference type="ARBA" id="ARBA00010059"/>
    </source>
</evidence>
<dbReference type="Gene3D" id="2.30.18.10">
    <property type="entry name" value="Transcription factor IIA (TFIIA), beta-barrel domain"/>
    <property type="match status" value="1"/>
</dbReference>
<dbReference type="Gene3D" id="1.10.287.100">
    <property type="match status" value="1"/>
</dbReference>
<dbReference type="KEGG" id="aluc:AKAW2_10342A"/>
<dbReference type="OrthoDB" id="6275927at2759"/>
<reference evidence="9" key="2">
    <citation type="submission" date="2016-02" db="EMBL/GenBank/DDBJ databases">
        <title>Genome sequencing of Aspergillus luchuensis NBRC 4314.</title>
        <authorList>
            <person name="Yamada O."/>
        </authorList>
    </citation>
    <scope>NUCLEOTIDE SEQUENCE [LARGE SCALE GENOMIC DNA]</scope>
    <source>
        <strain evidence="9">RIB 2604</strain>
    </source>
</reference>
<dbReference type="Proteomes" id="UP000661280">
    <property type="component" value="Chromosome 1"/>
</dbReference>
<comment type="subcellular location">
    <subcellularLocation>
        <location evidence="1">Nucleus</location>
    </subcellularLocation>
</comment>
<evidence type="ECO:0000256" key="6">
    <source>
        <dbReference type="SAM" id="MobiDB-lite"/>
    </source>
</evidence>
<feature type="region of interest" description="Disordered" evidence="6">
    <location>
        <begin position="315"/>
        <end position="363"/>
    </location>
</feature>
<evidence type="ECO:0000256" key="3">
    <source>
        <dbReference type="ARBA" id="ARBA00023163"/>
    </source>
</evidence>
<dbReference type="CDD" id="cd07976">
    <property type="entry name" value="TFIIA_alpha_beta_like"/>
    <property type="match status" value="2"/>
</dbReference>
<dbReference type="GO" id="GO:0006367">
    <property type="term" value="P:transcription initiation at RNA polymerase II promoter"/>
    <property type="evidence" value="ECO:0007669"/>
    <property type="project" value="InterPro"/>
</dbReference>
<dbReference type="SUPFAM" id="SSF50784">
    <property type="entry name" value="Transcription factor IIA (TFIIA), beta-barrel domain"/>
    <property type="match status" value="1"/>
</dbReference>
<evidence type="ECO:0000313" key="10">
    <source>
        <dbReference type="Proteomes" id="UP000661280"/>
    </source>
</evidence>
<dbReference type="PANTHER" id="PTHR12694:SF8">
    <property type="entry name" value="TRANSCRIPTION INITIATION FACTOR IIA SUBUNIT 1"/>
    <property type="match status" value="1"/>
</dbReference>
<evidence type="ECO:0000313" key="7">
    <source>
        <dbReference type="EMBL" id="BCR93296.1"/>
    </source>
</evidence>
<feature type="region of interest" description="Disordered" evidence="6">
    <location>
        <begin position="51"/>
        <end position="246"/>
    </location>
</feature>
<dbReference type="GeneID" id="64954621"/>
<dbReference type="Pfam" id="PF03153">
    <property type="entry name" value="TFIIA"/>
    <property type="match status" value="1"/>
</dbReference>
<reference evidence="7" key="4">
    <citation type="submission" date="2021-02" db="EMBL/GenBank/DDBJ databases">
        <title>Aspergillus luchuensis mut. kawachii IFO 4304 genome sequence.</title>
        <authorList>
            <person name="Mori K."/>
            <person name="Kadooka C."/>
            <person name="Goto M."/>
            <person name="Futagami T."/>
        </authorList>
    </citation>
    <scope>NUCLEOTIDE SEQUENCE</scope>
    <source>
        <strain evidence="7">IFO 4308</strain>
    </source>
</reference>
<dbReference type="AlphaFoldDB" id="A0A146FB88"/>
<feature type="compositionally biased region" description="Pro residues" evidence="6">
    <location>
        <begin position="82"/>
        <end position="103"/>
    </location>
</feature>
<proteinExistence type="inferred from homology"/>
<evidence type="ECO:0000313" key="8">
    <source>
        <dbReference type="EMBL" id="GAT23178.1"/>
    </source>
</evidence>
<keyword evidence="3" id="KW-0804">Transcription</keyword>
<evidence type="ECO:0000313" key="9">
    <source>
        <dbReference type="Proteomes" id="UP000075230"/>
    </source>
</evidence>
<dbReference type="SMART" id="SM01371">
    <property type="entry name" value="TFIIA"/>
    <property type="match status" value="1"/>
</dbReference>
<comment type="similarity">
    <text evidence="2">Belongs to the TFIIA subunit 1 family.</text>
</comment>
<dbReference type="EMBL" id="AP024425">
    <property type="protein sequence ID" value="BCR93296.1"/>
    <property type="molecule type" value="Genomic_DNA"/>
</dbReference>